<keyword evidence="5" id="KW-0804">Transcription</keyword>
<dbReference type="InterPro" id="IPR013249">
    <property type="entry name" value="RNA_pol_sigma70_r4_t2"/>
</dbReference>
<keyword evidence="8" id="KW-0240">DNA-directed RNA polymerase</keyword>
<dbReference type="NCBIfam" id="TIGR02937">
    <property type="entry name" value="sigma70-ECF"/>
    <property type="match status" value="1"/>
</dbReference>
<evidence type="ECO:0000256" key="1">
    <source>
        <dbReference type="ARBA" id="ARBA00010641"/>
    </source>
</evidence>
<dbReference type="GO" id="GO:0003677">
    <property type="term" value="F:DNA binding"/>
    <property type="evidence" value="ECO:0007669"/>
    <property type="project" value="UniProtKB-KW"/>
</dbReference>
<dbReference type="InterPro" id="IPR014284">
    <property type="entry name" value="RNA_pol_sigma-70_dom"/>
</dbReference>
<dbReference type="AlphaFoldDB" id="A0A8J3XG37"/>
<dbReference type="CDD" id="cd06171">
    <property type="entry name" value="Sigma70_r4"/>
    <property type="match status" value="1"/>
</dbReference>
<dbReference type="SUPFAM" id="SSF88946">
    <property type="entry name" value="Sigma2 domain of RNA polymerase sigma factors"/>
    <property type="match status" value="1"/>
</dbReference>
<dbReference type="GO" id="GO:0006352">
    <property type="term" value="P:DNA-templated transcription initiation"/>
    <property type="evidence" value="ECO:0007669"/>
    <property type="project" value="InterPro"/>
</dbReference>
<evidence type="ECO:0000256" key="3">
    <source>
        <dbReference type="ARBA" id="ARBA00023082"/>
    </source>
</evidence>
<sequence>MTSDAELIGRSLAGDGEAFVEVICRHEGAVGAYLSRRVGREAAEDLLGDVWVAAFESRRTYDQAFPEARPWLYGVALNTLRRYWRSRPAEDLVPDVTSMANGWDPWPAVDARVDTQAVLRAALAKLRQEEREVLTLVAWEDLTAAEAARVLRMPAGTARRLLHQARMALRNAPEVAALLTDLNSVKESK</sequence>
<dbReference type="GO" id="GO:0000428">
    <property type="term" value="C:DNA-directed RNA polymerase complex"/>
    <property type="evidence" value="ECO:0007669"/>
    <property type="project" value="UniProtKB-KW"/>
</dbReference>
<evidence type="ECO:0000259" key="6">
    <source>
        <dbReference type="Pfam" id="PF04542"/>
    </source>
</evidence>
<reference evidence="8 9" key="1">
    <citation type="submission" date="2021-01" db="EMBL/GenBank/DDBJ databases">
        <title>Whole genome shotgun sequence of Planotetraspora phitsanulokensis NBRC 104273.</title>
        <authorList>
            <person name="Komaki H."/>
            <person name="Tamura T."/>
        </authorList>
    </citation>
    <scope>NUCLEOTIDE SEQUENCE [LARGE SCALE GENOMIC DNA]</scope>
    <source>
        <strain evidence="8 9">NBRC 104273</strain>
    </source>
</reference>
<accession>A0A8J3XG37</accession>
<dbReference type="SUPFAM" id="SSF88659">
    <property type="entry name" value="Sigma3 and sigma4 domains of RNA polymerase sigma factors"/>
    <property type="match status" value="1"/>
</dbReference>
<evidence type="ECO:0000256" key="5">
    <source>
        <dbReference type="ARBA" id="ARBA00023163"/>
    </source>
</evidence>
<dbReference type="Gene3D" id="1.10.1740.10">
    <property type="match status" value="1"/>
</dbReference>
<proteinExistence type="inferred from homology"/>
<dbReference type="Pfam" id="PF04542">
    <property type="entry name" value="Sigma70_r2"/>
    <property type="match status" value="1"/>
</dbReference>
<dbReference type="EMBL" id="BOOP01000021">
    <property type="protein sequence ID" value="GII39634.1"/>
    <property type="molecule type" value="Genomic_DNA"/>
</dbReference>
<comment type="caution">
    <text evidence="8">The sequence shown here is derived from an EMBL/GenBank/DDBJ whole genome shotgun (WGS) entry which is preliminary data.</text>
</comment>
<feature type="domain" description="RNA polymerase sigma factor 70 region 4 type 2" evidence="7">
    <location>
        <begin position="119"/>
        <end position="169"/>
    </location>
</feature>
<keyword evidence="9" id="KW-1185">Reference proteome</keyword>
<dbReference type="InterPro" id="IPR013325">
    <property type="entry name" value="RNA_pol_sigma_r2"/>
</dbReference>
<gene>
    <name evidence="8" type="primary">rpoE_17</name>
    <name evidence="8" type="ORF">Pph01_46370</name>
</gene>
<evidence type="ECO:0000313" key="8">
    <source>
        <dbReference type="EMBL" id="GII39634.1"/>
    </source>
</evidence>
<keyword evidence="2" id="KW-0805">Transcription regulation</keyword>
<evidence type="ECO:0000256" key="4">
    <source>
        <dbReference type="ARBA" id="ARBA00023125"/>
    </source>
</evidence>
<organism evidence="8 9">
    <name type="scientific">Planotetraspora phitsanulokensis</name>
    <dbReference type="NCBI Taxonomy" id="575192"/>
    <lineage>
        <taxon>Bacteria</taxon>
        <taxon>Bacillati</taxon>
        <taxon>Actinomycetota</taxon>
        <taxon>Actinomycetes</taxon>
        <taxon>Streptosporangiales</taxon>
        <taxon>Streptosporangiaceae</taxon>
        <taxon>Planotetraspora</taxon>
    </lineage>
</organism>
<evidence type="ECO:0000259" key="7">
    <source>
        <dbReference type="Pfam" id="PF08281"/>
    </source>
</evidence>
<dbReference type="InterPro" id="IPR039425">
    <property type="entry name" value="RNA_pol_sigma-70-like"/>
</dbReference>
<feature type="domain" description="RNA polymerase sigma-70 region 2" evidence="6">
    <location>
        <begin position="25"/>
        <end position="87"/>
    </location>
</feature>
<dbReference type="Proteomes" id="UP000622547">
    <property type="component" value="Unassembled WGS sequence"/>
</dbReference>
<dbReference type="InterPro" id="IPR036388">
    <property type="entry name" value="WH-like_DNA-bd_sf"/>
</dbReference>
<dbReference type="RefSeq" id="WP_204075216.1">
    <property type="nucleotide sequence ID" value="NZ_BAABHI010000032.1"/>
</dbReference>
<evidence type="ECO:0000256" key="2">
    <source>
        <dbReference type="ARBA" id="ARBA00023015"/>
    </source>
</evidence>
<dbReference type="Pfam" id="PF08281">
    <property type="entry name" value="Sigma70_r4_2"/>
    <property type="match status" value="1"/>
</dbReference>
<name>A0A8J3XG37_9ACTN</name>
<evidence type="ECO:0000313" key="9">
    <source>
        <dbReference type="Proteomes" id="UP000622547"/>
    </source>
</evidence>
<comment type="similarity">
    <text evidence="1">Belongs to the sigma-70 factor family. ECF subfamily.</text>
</comment>
<dbReference type="GO" id="GO:0016987">
    <property type="term" value="F:sigma factor activity"/>
    <property type="evidence" value="ECO:0007669"/>
    <property type="project" value="UniProtKB-KW"/>
</dbReference>
<dbReference type="PANTHER" id="PTHR43133:SF8">
    <property type="entry name" value="RNA POLYMERASE SIGMA FACTOR HI_1459-RELATED"/>
    <property type="match status" value="1"/>
</dbReference>
<dbReference type="InterPro" id="IPR007627">
    <property type="entry name" value="RNA_pol_sigma70_r2"/>
</dbReference>
<keyword evidence="3" id="KW-0731">Sigma factor</keyword>
<dbReference type="InterPro" id="IPR013324">
    <property type="entry name" value="RNA_pol_sigma_r3/r4-like"/>
</dbReference>
<protein>
    <submittedName>
        <fullName evidence="8">DNA-directed RNA polymerase sigma-70 factor</fullName>
    </submittedName>
</protein>
<dbReference type="PANTHER" id="PTHR43133">
    <property type="entry name" value="RNA POLYMERASE ECF-TYPE SIGMA FACTO"/>
    <property type="match status" value="1"/>
</dbReference>
<dbReference type="Gene3D" id="1.10.10.10">
    <property type="entry name" value="Winged helix-like DNA-binding domain superfamily/Winged helix DNA-binding domain"/>
    <property type="match status" value="1"/>
</dbReference>
<keyword evidence="4" id="KW-0238">DNA-binding</keyword>